<evidence type="ECO:0000313" key="2">
    <source>
        <dbReference type="WBParaSite" id="jg16960"/>
    </source>
</evidence>
<dbReference type="Proteomes" id="UP000887574">
    <property type="component" value="Unplaced"/>
</dbReference>
<accession>A0A915D8U4</accession>
<name>A0A915D8U4_9BILA</name>
<reference evidence="2" key="1">
    <citation type="submission" date="2022-11" db="UniProtKB">
        <authorList>
            <consortium name="WormBaseParasite"/>
        </authorList>
    </citation>
    <scope>IDENTIFICATION</scope>
</reference>
<evidence type="ECO:0000313" key="1">
    <source>
        <dbReference type="Proteomes" id="UP000887574"/>
    </source>
</evidence>
<dbReference type="AlphaFoldDB" id="A0A915D8U4"/>
<proteinExistence type="predicted"/>
<organism evidence="1 2">
    <name type="scientific">Ditylenchus dipsaci</name>
    <dbReference type="NCBI Taxonomy" id="166011"/>
    <lineage>
        <taxon>Eukaryota</taxon>
        <taxon>Metazoa</taxon>
        <taxon>Ecdysozoa</taxon>
        <taxon>Nematoda</taxon>
        <taxon>Chromadorea</taxon>
        <taxon>Rhabditida</taxon>
        <taxon>Tylenchina</taxon>
        <taxon>Tylenchomorpha</taxon>
        <taxon>Sphaerularioidea</taxon>
        <taxon>Anguinidae</taxon>
        <taxon>Anguininae</taxon>
        <taxon>Ditylenchus</taxon>
    </lineage>
</organism>
<keyword evidence="1" id="KW-1185">Reference proteome</keyword>
<sequence>MDQKSTLRRADSFKSPAIFNINIPNFDNFCKSGTEKAFSDLAYIRELPWQIFAAAEHTDPNKVVRKTDAISKFPTPEV</sequence>
<dbReference type="WBParaSite" id="jg16960">
    <property type="protein sequence ID" value="jg16960"/>
    <property type="gene ID" value="jg16960"/>
</dbReference>
<protein>
    <submittedName>
        <fullName evidence="2">Uncharacterized protein</fullName>
    </submittedName>
</protein>